<reference evidence="3" key="1">
    <citation type="submission" date="2020-11" db="EMBL/GenBank/DDBJ databases">
        <authorList>
            <person name="Tran Van P."/>
        </authorList>
    </citation>
    <scope>NUCLEOTIDE SEQUENCE</scope>
</reference>
<dbReference type="Pfam" id="PF12090">
    <property type="entry name" value="Spt20_SEP"/>
    <property type="match status" value="1"/>
</dbReference>
<organism evidence="3">
    <name type="scientific">Notodromas monacha</name>
    <dbReference type="NCBI Taxonomy" id="399045"/>
    <lineage>
        <taxon>Eukaryota</taxon>
        <taxon>Metazoa</taxon>
        <taxon>Ecdysozoa</taxon>
        <taxon>Arthropoda</taxon>
        <taxon>Crustacea</taxon>
        <taxon>Oligostraca</taxon>
        <taxon>Ostracoda</taxon>
        <taxon>Podocopa</taxon>
        <taxon>Podocopida</taxon>
        <taxon>Cypridocopina</taxon>
        <taxon>Cypridoidea</taxon>
        <taxon>Cyprididae</taxon>
        <taxon>Notodromas</taxon>
    </lineage>
</organism>
<keyword evidence="4" id="KW-1185">Reference proteome</keyword>
<dbReference type="GO" id="GO:0000124">
    <property type="term" value="C:SAGA complex"/>
    <property type="evidence" value="ECO:0007669"/>
    <property type="project" value="InterPro"/>
</dbReference>
<dbReference type="EMBL" id="CAJPEX010000940">
    <property type="protein sequence ID" value="CAG0917703.1"/>
    <property type="molecule type" value="Genomic_DNA"/>
</dbReference>
<comment type="similarity">
    <text evidence="1">Belongs to the SPT20 family.</text>
</comment>
<dbReference type="GO" id="GO:0006357">
    <property type="term" value="P:regulation of transcription by RNA polymerase II"/>
    <property type="evidence" value="ECO:0007669"/>
    <property type="project" value="TreeGrafter"/>
</dbReference>
<evidence type="ECO:0000313" key="4">
    <source>
        <dbReference type="Proteomes" id="UP000678499"/>
    </source>
</evidence>
<dbReference type="Proteomes" id="UP000678499">
    <property type="component" value="Unassembled WGS sequence"/>
</dbReference>
<gene>
    <name evidence="3" type="ORF">NMOB1V02_LOCUS5281</name>
</gene>
<evidence type="ECO:0000259" key="2">
    <source>
        <dbReference type="Pfam" id="PF12090"/>
    </source>
</evidence>
<dbReference type="PANTHER" id="PTHR13526">
    <property type="entry name" value="TRANSCRIPTION FACTOR SPT20 HOMOLOG"/>
    <property type="match status" value="1"/>
</dbReference>
<evidence type="ECO:0000256" key="1">
    <source>
        <dbReference type="ARBA" id="ARBA00009112"/>
    </source>
</evidence>
<name>A0A7R9BP43_9CRUS</name>
<dbReference type="PANTHER" id="PTHR13526:SF8">
    <property type="entry name" value="TRANSCRIPTION FACTOR SPT20 HOMOLOG"/>
    <property type="match status" value="1"/>
</dbReference>
<dbReference type="GO" id="GO:0003712">
    <property type="term" value="F:transcription coregulator activity"/>
    <property type="evidence" value="ECO:0007669"/>
    <property type="project" value="InterPro"/>
</dbReference>
<sequence>MHEKAETRSSVSENGFLPNDELSKSTEPFSWADKMVHLCFEKLNQPAVPMANDPLAFNESHEVPHRIVGPRKRTRFFDFIKDECTEALPEILQRLVEEENLCTLIVNLYAGERGYGVGIQAPNGEEIEALSLNYDEHELLDCIDQEEIPYMLYDLLEPLENLFCAGRIVCQVRDYRDELKTVRWVLLQPTCMTMAMDVRMLTANTDMTEDQRAQLESEIIMAQSEPLYLEPVVKRDKQRGQESLTPMDFIRRDRLYRKMCKEMSYAAQIRLRKFLEHEDAYPHRPLTKRILDAKAKCVSKKKRKVSANTLQELVAVQAKLFPAPAVVQLPETKDAVSTTDKTYFTEDVKERSKKGGEHRPAPVEVDPDFSLRNIEEYLLEPEPAGCRIESRWFSDPITIGGREPGSGRVVIRLVVKRRIADEVYFVEMTTNTNLPTGWATTKTELRFATRDELNRHLVEFGDVFTDKGRKSVKIAVVDTNGKVKISLSSAAKYRVHEVSAQEQLALRQQQQQMQVAQQTMQVLIPDSSKEQIPLGIKTAARGTRSVSSEAPSGALYSSSGLTVLTAVNNVSHQAVGDSSQGIGKKATTVSIPIGHPSLSSLLSSAPAGTQVLQITRGKNSSTASGATVISSANLASIVSGAGGTEGIRVHQTPISQSSALLSSLQAPAKSVGTNAGTSTNIVINAQTQQSTLSTLLAKNPTATSVAVVSCVPSGATVQHVTMSTAQLLSSKVRPKHQTQQGITGGAVLQRGATLSVSGSGTQTFSLQTSSTGQHIVFNKVPTIVSSSSSVLSKALAGSVSSVVPQVIRSQALASSGSLPSYTQAIAQVGTSRPSGIASGQQPTIAIRIAPQQGNQQHQLVQQIIAAHPQPSTSVLQQKLTEAPSPRRNAADLPASNPSLTALLAGTPCAENPRPPTGSNNIPVAVVSPTVQGSPVAVIQSSPQRQHLQTSSPQVTHEVPMNASTLTLKSHTPVNFNVISGVSALQNMSLSNGMPVSGFPVTLNIGGSTSGGMIAVPIQASDGGTANVILDASGNASIGNFVSVASVAGLQQSSGSALITGIGGRQSLVPLSIQRSGDKPLTAQVLTSTSIPCGVARGNGPNTISLLQRDAVSGGFAGHQTIQMRAHAQQRGIGLSGSPTLTTQLGHHSVSRMSSPSNPPTQGLFLPKLRPIDCFSLYWIEKRCSTIFSVRPPPDIIDKRSEAAEFEEGKWNVVFFPLFVPPFLFSCGSVI</sequence>
<dbReference type="AlphaFoldDB" id="A0A7R9BP43"/>
<dbReference type="InterPro" id="IPR046468">
    <property type="entry name" value="Spt20-like_SEP"/>
</dbReference>
<feature type="domain" description="Spt20-like SEP" evidence="2">
    <location>
        <begin position="101"/>
        <end position="234"/>
    </location>
</feature>
<dbReference type="OrthoDB" id="1932706at2759"/>
<protein>
    <recommendedName>
        <fullName evidence="2">Spt20-like SEP domain-containing protein</fullName>
    </recommendedName>
</protein>
<proteinExistence type="inferred from homology"/>
<accession>A0A7R9BP43</accession>
<dbReference type="InterPro" id="IPR021950">
    <property type="entry name" value="Spt20"/>
</dbReference>
<dbReference type="EMBL" id="OA882977">
    <property type="protein sequence ID" value="CAD7277551.1"/>
    <property type="molecule type" value="Genomic_DNA"/>
</dbReference>
<evidence type="ECO:0000313" key="3">
    <source>
        <dbReference type="EMBL" id="CAD7277551.1"/>
    </source>
</evidence>